<dbReference type="Gene3D" id="3.90.1200.10">
    <property type="match status" value="1"/>
</dbReference>
<evidence type="ECO:0000313" key="3">
    <source>
        <dbReference type="Proteomes" id="UP001344632"/>
    </source>
</evidence>
<comment type="caution">
    <text evidence="2">The sequence shown here is derived from an EMBL/GenBank/DDBJ whole genome shotgun (WGS) entry which is preliminary data.</text>
</comment>
<reference evidence="2 3" key="1">
    <citation type="submission" date="2023-03" db="EMBL/GenBank/DDBJ databases">
        <title>Bacillus Genome Sequencing.</title>
        <authorList>
            <person name="Dunlap C."/>
        </authorList>
    </citation>
    <scope>NUCLEOTIDE SEQUENCE [LARGE SCALE GENOMIC DNA]</scope>
    <source>
        <strain evidence="2 3">BD-525</strain>
    </source>
</reference>
<keyword evidence="3" id="KW-1185">Reference proteome</keyword>
<organism evidence="2 3">
    <name type="scientific">Paenibacillus dokdonensis</name>
    <dbReference type="NCBI Taxonomy" id="2567944"/>
    <lineage>
        <taxon>Bacteria</taxon>
        <taxon>Bacillati</taxon>
        <taxon>Bacillota</taxon>
        <taxon>Bacilli</taxon>
        <taxon>Bacillales</taxon>
        <taxon>Paenibacillaceae</taxon>
        <taxon>Paenibacillus</taxon>
    </lineage>
</organism>
<feature type="domain" description="Aminoglycoside phosphotransferase" evidence="1">
    <location>
        <begin position="32"/>
        <end position="241"/>
    </location>
</feature>
<proteinExistence type="predicted"/>
<accession>A0ABU6GN96</accession>
<dbReference type="PANTHER" id="PTHR21310">
    <property type="entry name" value="AMINOGLYCOSIDE PHOSPHOTRANSFERASE-RELATED-RELATED"/>
    <property type="match status" value="1"/>
</dbReference>
<name>A0ABU6GN96_9BACL</name>
<dbReference type="RefSeq" id="WP_326088338.1">
    <property type="nucleotide sequence ID" value="NZ_JARLKZ010000007.1"/>
</dbReference>
<evidence type="ECO:0000313" key="2">
    <source>
        <dbReference type="EMBL" id="MEC0240582.1"/>
    </source>
</evidence>
<dbReference type="EMBL" id="JARLKZ010000007">
    <property type="protein sequence ID" value="MEC0240582.1"/>
    <property type="molecule type" value="Genomic_DNA"/>
</dbReference>
<gene>
    <name evidence="2" type="ORF">P4H66_12025</name>
</gene>
<dbReference type="Proteomes" id="UP001344632">
    <property type="component" value="Unassembled WGS sequence"/>
</dbReference>
<dbReference type="InterPro" id="IPR011009">
    <property type="entry name" value="Kinase-like_dom_sf"/>
</dbReference>
<dbReference type="Gene3D" id="3.30.200.20">
    <property type="entry name" value="Phosphorylase Kinase, domain 1"/>
    <property type="match status" value="1"/>
</dbReference>
<dbReference type="Pfam" id="PF01636">
    <property type="entry name" value="APH"/>
    <property type="match status" value="1"/>
</dbReference>
<evidence type="ECO:0000259" key="1">
    <source>
        <dbReference type="Pfam" id="PF01636"/>
    </source>
</evidence>
<sequence>MNKKEAPTIESVADLARPYLHASHFRIERELSGVSTYVYRIDTGKEVFYLRILPEQGMSFGVEVQVHHQLRQQGVQVPEVIGYENQHETLGMSIMLVREIPGSQAGQGMSNEGYEHTLREAGKQIALVHRVPVDGFGWIIRGADEYGTVLRAEKSVIDEYLNEFLEGDLGFLSEQILHETEASRIQTVLKNGASLMKRHESKLVHGDFDDSHIFQLNERYTGMIDFGEIQGSSPLYDLGHFKLHDGQHYTGYQALAGGYGEIHPLTAED</sequence>
<protein>
    <submittedName>
        <fullName evidence="2">Aminoglycoside phosphotransferase family protein</fullName>
    </submittedName>
</protein>
<dbReference type="PANTHER" id="PTHR21310:SF15">
    <property type="entry name" value="AMINOGLYCOSIDE PHOSPHOTRANSFERASE DOMAIN-CONTAINING PROTEIN"/>
    <property type="match status" value="1"/>
</dbReference>
<dbReference type="InterPro" id="IPR002575">
    <property type="entry name" value="Aminoglycoside_PTrfase"/>
</dbReference>
<dbReference type="SUPFAM" id="SSF56112">
    <property type="entry name" value="Protein kinase-like (PK-like)"/>
    <property type="match status" value="1"/>
</dbReference>
<dbReference type="InterPro" id="IPR051678">
    <property type="entry name" value="AGP_Transferase"/>
</dbReference>